<keyword evidence="3" id="KW-0862">Zinc</keyword>
<dbReference type="PROSITE" id="PS00518">
    <property type="entry name" value="ZF_RING_1"/>
    <property type="match status" value="1"/>
</dbReference>
<evidence type="ECO:0000256" key="5">
    <source>
        <dbReference type="SAM" id="Phobius"/>
    </source>
</evidence>
<feature type="domain" description="RING-type" evidence="6">
    <location>
        <begin position="10"/>
        <end position="53"/>
    </location>
</feature>
<name>R0HEU5_9BRAS</name>
<evidence type="ECO:0000313" key="7">
    <source>
        <dbReference type="EMBL" id="EOA28144.1"/>
    </source>
</evidence>
<keyword evidence="5" id="KW-0472">Membrane</keyword>
<feature type="transmembrane region" description="Helical" evidence="5">
    <location>
        <begin position="102"/>
        <end position="119"/>
    </location>
</feature>
<dbReference type="AlphaFoldDB" id="R0HEU5"/>
<sequence length="122" mass="13825">MTEPVIDNKCSKCLSDSSPLVVARACDHKFCVNCIIILWSRQKLTEPCVCPVDGEKIVRLGLPMIHTAEEIWALVDVYNPLFNQKHVPGIAERQLERFLTRMYCVHVALIAMGAMAYYMKKG</sequence>
<dbReference type="InterPro" id="IPR001841">
    <property type="entry name" value="Znf_RING"/>
</dbReference>
<proteinExistence type="predicted"/>
<gene>
    <name evidence="7" type="ORF">CARUB_v10024333mg</name>
</gene>
<dbReference type="EMBL" id="KB870808">
    <property type="protein sequence ID" value="EOA28144.1"/>
    <property type="molecule type" value="Genomic_DNA"/>
</dbReference>
<dbReference type="OrthoDB" id="1097044at2759"/>
<keyword evidence="2 4" id="KW-0863">Zinc-finger</keyword>
<organism evidence="7 8">
    <name type="scientific">Capsella rubella</name>
    <dbReference type="NCBI Taxonomy" id="81985"/>
    <lineage>
        <taxon>Eukaryota</taxon>
        <taxon>Viridiplantae</taxon>
        <taxon>Streptophyta</taxon>
        <taxon>Embryophyta</taxon>
        <taxon>Tracheophyta</taxon>
        <taxon>Spermatophyta</taxon>
        <taxon>Magnoliopsida</taxon>
        <taxon>eudicotyledons</taxon>
        <taxon>Gunneridae</taxon>
        <taxon>Pentapetalae</taxon>
        <taxon>rosids</taxon>
        <taxon>malvids</taxon>
        <taxon>Brassicales</taxon>
        <taxon>Brassicaceae</taxon>
        <taxon>Camelineae</taxon>
        <taxon>Capsella</taxon>
    </lineage>
</organism>
<dbReference type="InterPro" id="IPR017907">
    <property type="entry name" value="Znf_RING_CS"/>
</dbReference>
<keyword evidence="8" id="KW-1185">Reference proteome</keyword>
<evidence type="ECO:0000313" key="8">
    <source>
        <dbReference type="Proteomes" id="UP000029121"/>
    </source>
</evidence>
<dbReference type="InterPro" id="IPR013083">
    <property type="entry name" value="Znf_RING/FYVE/PHD"/>
</dbReference>
<keyword evidence="5" id="KW-0812">Transmembrane</keyword>
<keyword evidence="5" id="KW-1133">Transmembrane helix</keyword>
<evidence type="ECO:0000256" key="2">
    <source>
        <dbReference type="ARBA" id="ARBA00022771"/>
    </source>
</evidence>
<accession>R0HEU5</accession>
<evidence type="ECO:0000259" key="6">
    <source>
        <dbReference type="PROSITE" id="PS50089"/>
    </source>
</evidence>
<dbReference type="KEGG" id="crb:17887724"/>
<protein>
    <recommendedName>
        <fullName evidence="6">RING-type domain-containing protein</fullName>
    </recommendedName>
</protein>
<dbReference type="PROSITE" id="PS50089">
    <property type="entry name" value="ZF_RING_2"/>
    <property type="match status" value="1"/>
</dbReference>
<dbReference type="GO" id="GO:0008270">
    <property type="term" value="F:zinc ion binding"/>
    <property type="evidence" value="ECO:0007669"/>
    <property type="project" value="UniProtKB-KW"/>
</dbReference>
<keyword evidence="1" id="KW-0479">Metal-binding</keyword>
<evidence type="ECO:0000256" key="3">
    <source>
        <dbReference type="ARBA" id="ARBA00022833"/>
    </source>
</evidence>
<evidence type="ECO:0000256" key="1">
    <source>
        <dbReference type="ARBA" id="ARBA00022723"/>
    </source>
</evidence>
<dbReference type="Gene3D" id="3.30.40.10">
    <property type="entry name" value="Zinc/RING finger domain, C3HC4 (zinc finger)"/>
    <property type="match status" value="1"/>
</dbReference>
<dbReference type="SUPFAM" id="SSF57850">
    <property type="entry name" value="RING/U-box"/>
    <property type="match status" value="1"/>
</dbReference>
<dbReference type="Proteomes" id="UP000029121">
    <property type="component" value="Unassembled WGS sequence"/>
</dbReference>
<evidence type="ECO:0000256" key="4">
    <source>
        <dbReference type="PROSITE-ProRule" id="PRU00175"/>
    </source>
</evidence>
<reference evidence="8" key="1">
    <citation type="journal article" date="2013" name="Nat. Genet.">
        <title>The Capsella rubella genome and the genomic consequences of rapid mating system evolution.</title>
        <authorList>
            <person name="Slotte T."/>
            <person name="Hazzouri K.M."/>
            <person name="Agren J.A."/>
            <person name="Koenig D."/>
            <person name="Maumus F."/>
            <person name="Guo Y.L."/>
            <person name="Steige K."/>
            <person name="Platts A.E."/>
            <person name="Escobar J.S."/>
            <person name="Newman L.K."/>
            <person name="Wang W."/>
            <person name="Mandakova T."/>
            <person name="Vello E."/>
            <person name="Smith L.M."/>
            <person name="Henz S.R."/>
            <person name="Steffen J."/>
            <person name="Takuno S."/>
            <person name="Brandvain Y."/>
            <person name="Coop G."/>
            <person name="Andolfatto P."/>
            <person name="Hu T.T."/>
            <person name="Blanchette M."/>
            <person name="Clark R.M."/>
            <person name="Quesneville H."/>
            <person name="Nordborg M."/>
            <person name="Gaut B.S."/>
            <person name="Lysak M.A."/>
            <person name="Jenkins J."/>
            <person name="Grimwood J."/>
            <person name="Chapman J."/>
            <person name="Prochnik S."/>
            <person name="Shu S."/>
            <person name="Rokhsar D."/>
            <person name="Schmutz J."/>
            <person name="Weigel D."/>
            <person name="Wright S.I."/>
        </authorList>
    </citation>
    <scope>NUCLEOTIDE SEQUENCE [LARGE SCALE GENOMIC DNA]</scope>
    <source>
        <strain evidence="8">cv. Monte Gargano</strain>
    </source>
</reference>